<sequence length="75" mass="8542">MSHALRTAQIVALNEYAPLPLVADLAVRFAVVVTKWDRLRKTRKQLRGLDKHLLRDIGLDAFTAQAEASKPFWQD</sequence>
<reference evidence="3" key="1">
    <citation type="submission" date="2024-04" db="EMBL/GenBank/DDBJ databases">
        <title>Phylogenomic analyses of a clade within the roseobacter group suggest taxonomic reassignments of species of the genera Aestuariivita, Citreicella, Loktanella, Nautella, Pelagibaca, Ruegeria, Thalassobius, Thiobacimonas and Tropicibacter, and the proposal o.</title>
        <authorList>
            <person name="Jeon C.O."/>
        </authorList>
    </citation>
    <scope>NUCLEOTIDE SEQUENCE [LARGE SCALE GENOMIC DNA]</scope>
    <source>
        <strain evidence="3">SS1-5</strain>
    </source>
</reference>
<feature type="domain" description="YjiS-like" evidence="1">
    <location>
        <begin position="33"/>
        <end position="59"/>
    </location>
</feature>
<dbReference type="EMBL" id="CP151767">
    <property type="protein sequence ID" value="WZU66388.1"/>
    <property type="molecule type" value="Genomic_DNA"/>
</dbReference>
<evidence type="ECO:0000313" key="2">
    <source>
        <dbReference type="EMBL" id="WZU66388.1"/>
    </source>
</evidence>
<protein>
    <submittedName>
        <fullName evidence="2">DUF1127 domain-containing protein</fullName>
    </submittedName>
</protein>
<proteinExistence type="predicted"/>
<dbReference type="AlphaFoldDB" id="A0AAN0M875"/>
<dbReference type="Proteomes" id="UP001470809">
    <property type="component" value="Chromosome"/>
</dbReference>
<keyword evidence="3" id="KW-1185">Reference proteome</keyword>
<accession>A0AAN0M875</accession>
<evidence type="ECO:0000313" key="3">
    <source>
        <dbReference type="Proteomes" id="UP001470809"/>
    </source>
</evidence>
<reference evidence="2 3" key="2">
    <citation type="submission" date="2024-08" db="EMBL/GenBank/DDBJ databases">
        <title>Phylogenomic analyses of a clade within the roseobacter group suggest taxonomic reassignments of species of the genera Aestuariivita, Citreicella, Loktanella, Nautella, Pelagibaca, Ruegeria, Thalassobius, Thiobacimonas and Tropicibacter, and the proposal o.</title>
        <authorList>
            <person name="Jeon C.O."/>
        </authorList>
    </citation>
    <scope>NUCLEOTIDE SEQUENCE [LARGE SCALE GENOMIC DNA]</scope>
    <source>
        <strain evidence="2 3">SS1-5</strain>
    </source>
</reference>
<dbReference type="RefSeq" id="WP_342075713.1">
    <property type="nucleotide sequence ID" value="NZ_CP151767.2"/>
</dbReference>
<gene>
    <name evidence="2" type="ORF">AABB31_15165</name>
</gene>
<dbReference type="Pfam" id="PF06568">
    <property type="entry name" value="YjiS-like"/>
    <property type="match status" value="1"/>
</dbReference>
<evidence type="ECO:0000259" key="1">
    <source>
        <dbReference type="Pfam" id="PF06568"/>
    </source>
</evidence>
<dbReference type="KEGG" id="yrh:AABB31_15165"/>
<dbReference type="InterPro" id="IPR009506">
    <property type="entry name" value="YjiS-like"/>
</dbReference>
<name>A0AAN0M875_9RHOB</name>
<organism evidence="2 3">
    <name type="scientific">Yoonia rhodophyticola</name>
    <dbReference type="NCBI Taxonomy" id="3137370"/>
    <lineage>
        <taxon>Bacteria</taxon>
        <taxon>Pseudomonadati</taxon>
        <taxon>Pseudomonadota</taxon>
        <taxon>Alphaproteobacteria</taxon>
        <taxon>Rhodobacterales</taxon>
        <taxon>Paracoccaceae</taxon>
        <taxon>Yoonia</taxon>
    </lineage>
</organism>